<keyword evidence="6 11" id="KW-0472">Membrane</keyword>
<dbReference type="Proteomes" id="UP000886700">
    <property type="component" value="Unplaced"/>
</dbReference>
<reference evidence="14" key="1">
    <citation type="submission" date="2025-08" db="UniProtKB">
        <authorList>
            <consortium name="RefSeq"/>
        </authorList>
    </citation>
    <scope>IDENTIFICATION</scope>
    <source>
        <tissue evidence="14">Liver</tissue>
    </source>
</reference>
<dbReference type="PRINTS" id="PR01846">
    <property type="entry name" value="TRHRFAMILY"/>
</dbReference>
<evidence type="ECO:0000256" key="7">
    <source>
        <dbReference type="ARBA" id="ARBA00023170"/>
    </source>
</evidence>
<protein>
    <recommendedName>
        <fullName evidence="3">Thyrotropin-releasing hormone receptor</fullName>
    </recommendedName>
    <alternativeName>
        <fullName evidence="8">Thyroliberin receptor</fullName>
    </alternativeName>
</protein>
<feature type="transmembrane region" description="Helical" evidence="11">
    <location>
        <begin position="243"/>
        <end position="263"/>
    </location>
</feature>
<dbReference type="InterPro" id="IPR002120">
    <property type="entry name" value="TRH_rcpt_1"/>
</dbReference>
<evidence type="ECO:0000256" key="8">
    <source>
        <dbReference type="ARBA" id="ARBA00032251"/>
    </source>
</evidence>
<sequence>MGIGWQRADRDPSRESPLRLLVCACRHSSASKLGIRLCQARISCLTNCQCLTKSVLECSSEVETAPGKASATGLCEPLTEQKDLCWATSYPYSEVYLCGFACNVAHAGLELTMLPNLNKFLGLQAATSALSRSMGEARLPLQLSADISVLHGLVMPVLRPSPHFLGDPHHQAGLQGITENASKMDGPINVSLVHGDSTLGLPEYKVVSVFLVLLVCTTGIVGNAMVVLVVLTSRDMHTPTNCYLVSLALADLIVLVAAGLPNVSDSLVGHWIYGHAGCLGITYFQYLGINVSSCSILAFTVERYIAICHPMKAQTVCTVARAKRIIAGIWGVTSLYCLLWFFLVDLNIHDNQRLECGYKVSRGLYLPIYLLDFAVFFIAPLLVTIVLYGFIGRILFQSPLSQEAWQKARHPDGQGEGAPGSCSRSKSSTSSRKQATRMLAVVVFLFAVLWTPYRTLVLLNSFLAQPFLDPWVLLFCRTCVYTNSAINPVIYSLMSQKFRAAFLKLCWCKAAGPQRRAACVTASSYSDVQETPRGPEKMQLGSDEVSHPSAAGSLHCQQEPHFSVL</sequence>
<dbReference type="CDD" id="cd14995">
    <property type="entry name" value="7tmA_TRH-R"/>
    <property type="match status" value="1"/>
</dbReference>
<evidence type="ECO:0000313" key="14">
    <source>
        <dbReference type="RefSeq" id="XP_040591474.1"/>
    </source>
</evidence>
<keyword evidence="5 11" id="KW-1133">Transmembrane helix</keyword>
<feature type="transmembrane region" description="Helical" evidence="11">
    <location>
        <begin position="206"/>
        <end position="231"/>
    </location>
</feature>
<dbReference type="PRINTS" id="PR00237">
    <property type="entry name" value="GPCRRHODOPSN"/>
</dbReference>
<dbReference type="PROSITE" id="PS00237">
    <property type="entry name" value="G_PROTEIN_RECEP_F1_1"/>
    <property type="match status" value="1"/>
</dbReference>
<proteinExistence type="inferred from homology"/>
<evidence type="ECO:0000256" key="5">
    <source>
        <dbReference type="ARBA" id="ARBA00022989"/>
    </source>
</evidence>
<dbReference type="PRINTS" id="PR01654">
    <property type="entry name" value="TRHRECEPTOR2"/>
</dbReference>
<evidence type="ECO:0000256" key="11">
    <source>
        <dbReference type="SAM" id="Phobius"/>
    </source>
</evidence>
<dbReference type="Pfam" id="PF00001">
    <property type="entry name" value="7tm_1"/>
    <property type="match status" value="1"/>
</dbReference>
<feature type="transmembrane region" description="Helical" evidence="11">
    <location>
        <begin position="434"/>
        <end position="451"/>
    </location>
</feature>
<keyword evidence="4 9" id="KW-0812">Transmembrane</keyword>
<keyword evidence="9" id="KW-0807">Transducer</keyword>
<dbReference type="Gene3D" id="1.20.1070.10">
    <property type="entry name" value="Rhodopsin 7-helix transmembrane proteins"/>
    <property type="match status" value="1"/>
</dbReference>
<keyword evidence="9" id="KW-0297">G-protein coupled receptor</keyword>
<evidence type="ECO:0000256" key="9">
    <source>
        <dbReference type="RuleBase" id="RU000688"/>
    </source>
</evidence>
<feature type="region of interest" description="Disordered" evidence="10">
    <location>
        <begin position="409"/>
        <end position="428"/>
    </location>
</feature>
<evidence type="ECO:0000256" key="6">
    <source>
        <dbReference type="ARBA" id="ARBA00023136"/>
    </source>
</evidence>
<name>A0ABM2WKZ2_MESAU</name>
<dbReference type="GeneID" id="101844194"/>
<feature type="domain" description="G-protein coupled receptors family 1 profile" evidence="12">
    <location>
        <begin position="222"/>
        <end position="491"/>
    </location>
</feature>
<evidence type="ECO:0000256" key="1">
    <source>
        <dbReference type="ARBA" id="ARBA00004100"/>
    </source>
</evidence>
<dbReference type="RefSeq" id="XP_040591474.1">
    <property type="nucleotide sequence ID" value="XM_040735540.1"/>
</dbReference>
<keyword evidence="7 9" id="KW-0675">Receptor</keyword>
<dbReference type="SUPFAM" id="SSF81321">
    <property type="entry name" value="Family A G protein-coupled receptor-like"/>
    <property type="match status" value="1"/>
</dbReference>
<evidence type="ECO:0000313" key="13">
    <source>
        <dbReference type="Proteomes" id="UP000886700"/>
    </source>
</evidence>
<evidence type="ECO:0000256" key="2">
    <source>
        <dbReference type="ARBA" id="ARBA00004141"/>
    </source>
</evidence>
<organism evidence="13 14">
    <name type="scientific">Mesocricetus auratus</name>
    <name type="common">Golden hamster</name>
    <dbReference type="NCBI Taxonomy" id="10036"/>
    <lineage>
        <taxon>Eukaryota</taxon>
        <taxon>Metazoa</taxon>
        <taxon>Chordata</taxon>
        <taxon>Craniata</taxon>
        <taxon>Vertebrata</taxon>
        <taxon>Euteleostomi</taxon>
        <taxon>Mammalia</taxon>
        <taxon>Eutheria</taxon>
        <taxon>Euarchontoglires</taxon>
        <taxon>Glires</taxon>
        <taxon>Rodentia</taxon>
        <taxon>Myomorpha</taxon>
        <taxon>Muroidea</taxon>
        <taxon>Cricetidae</taxon>
        <taxon>Cricetinae</taxon>
        <taxon>Mesocricetus</taxon>
    </lineage>
</organism>
<feature type="transmembrane region" description="Helical" evidence="11">
    <location>
        <begin position="471"/>
        <end position="494"/>
    </location>
</feature>
<dbReference type="PROSITE" id="PS50262">
    <property type="entry name" value="G_PROTEIN_RECEP_F1_2"/>
    <property type="match status" value="1"/>
</dbReference>
<evidence type="ECO:0000256" key="3">
    <source>
        <dbReference type="ARBA" id="ARBA00018873"/>
    </source>
</evidence>
<accession>A0ABM2WKZ2</accession>
<dbReference type="PANTHER" id="PTHR46061">
    <property type="entry name" value="THYROTROPIN-RELEASING HORMONE RECEPTOR"/>
    <property type="match status" value="1"/>
</dbReference>
<evidence type="ECO:0000256" key="4">
    <source>
        <dbReference type="ARBA" id="ARBA00022692"/>
    </source>
</evidence>
<feature type="transmembrane region" description="Helical" evidence="11">
    <location>
        <begin position="283"/>
        <end position="305"/>
    </location>
</feature>
<dbReference type="InterPro" id="IPR000276">
    <property type="entry name" value="GPCR_Rhodpsn"/>
</dbReference>
<evidence type="ECO:0000256" key="10">
    <source>
        <dbReference type="SAM" id="MobiDB-lite"/>
    </source>
</evidence>
<feature type="transmembrane region" description="Helical" evidence="11">
    <location>
        <begin position="364"/>
        <end position="391"/>
    </location>
</feature>
<dbReference type="PANTHER" id="PTHR46061:SF5">
    <property type="entry name" value="THYROTROPIN-RELEASING HORMONE RECEPTOR"/>
    <property type="match status" value="1"/>
</dbReference>
<dbReference type="InterPro" id="IPR017452">
    <property type="entry name" value="GPCR_Rhodpsn_7TM"/>
</dbReference>
<comment type="function">
    <text evidence="1">Receptor for thyrotropin-releasing hormone (TRH). Upon ligand binding, this G-protein-coupled receptor triggers activation of the phosphatidylinositol (IP3)-calcium-protein kinase C (PKC) pathway.</text>
</comment>
<evidence type="ECO:0000259" key="12">
    <source>
        <dbReference type="PROSITE" id="PS50262"/>
    </source>
</evidence>
<keyword evidence="13" id="KW-1185">Reference proteome</keyword>
<feature type="region of interest" description="Disordered" evidence="10">
    <location>
        <begin position="527"/>
        <end position="565"/>
    </location>
</feature>
<comment type="similarity">
    <text evidence="9">Belongs to the G-protein coupled receptor 1 family.</text>
</comment>
<comment type="subcellular location">
    <subcellularLocation>
        <location evidence="2">Membrane</location>
        <topology evidence="2">Multi-pass membrane protein</topology>
    </subcellularLocation>
</comment>
<gene>
    <name evidence="14" type="primary">LOC101844194</name>
</gene>
<feature type="transmembrane region" description="Helical" evidence="11">
    <location>
        <begin position="325"/>
        <end position="344"/>
    </location>
</feature>